<dbReference type="EMBL" id="RQGG01000020">
    <property type="protein sequence ID" value="TGL53985.1"/>
    <property type="molecule type" value="Genomic_DNA"/>
</dbReference>
<dbReference type="Proteomes" id="UP000297609">
    <property type="component" value="Unassembled WGS sequence"/>
</dbReference>
<feature type="transmembrane region" description="Helical" evidence="1">
    <location>
        <begin position="15"/>
        <end position="39"/>
    </location>
</feature>
<organism evidence="2 3">
    <name type="scientific">Leptospira kemamanensis</name>
    <dbReference type="NCBI Taxonomy" id="2484942"/>
    <lineage>
        <taxon>Bacteria</taxon>
        <taxon>Pseudomonadati</taxon>
        <taxon>Spirochaetota</taxon>
        <taxon>Spirochaetia</taxon>
        <taxon>Leptospirales</taxon>
        <taxon>Leptospiraceae</taxon>
        <taxon>Leptospira</taxon>
    </lineage>
</organism>
<sequence>MWKPTKKTRTMTSKILLVIFSFTSLFHFFALLQIIPYQYLWGGRLQSVQEMYLMESISLVSNVFFVYCSYIYLRYLNLGFVPVWIRIVFGFISGIFFLNTIGNLIAVTDLESLLATPVTAFLAVVSFTLVPKYENQTSEPQ</sequence>
<evidence type="ECO:0000256" key="1">
    <source>
        <dbReference type="SAM" id="Phobius"/>
    </source>
</evidence>
<dbReference type="AlphaFoldDB" id="A0A4R9JS50"/>
<feature type="transmembrane region" description="Helical" evidence="1">
    <location>
        <begin position="85"/>
        <end position="106"/>
    </location>
</feature>
<dbReference type="OrthoDB" id="329486at2"/>
<accession>A0A4R9JS50</accession>
<gene>
    <name evidence="2" type="ORF">EHQ59_08245</name>
</gene>
<keyword evidence="1" id="KW-0472">Membrane</keyword>
<dbReference type="RefSeq" id="WP_135619181.1">
    <property type="nucleotide sequence ID" value="NZ_RQGG01000020.1"/>
</dbReference>
<comment type="caution">
    <text evidence="2">The sequence shown here is derived from an EMBL/GenBank/DDBJ whole genome shotgun (WGS) entry which is preliminary data.</text>
</comment>
<keyword evidence="3" id="KW-1185">Reference proteome</keyword>
<reference evidence="2" key="1">
    <citation type="journal article" date="2019" name="PLoS Negl. Trop. Dis.">
        <title>Revisiting the worldwide diversity of Leptospira species in the environment.</title>
        <authorList>
            <person name="Vincent A.T."/>
            <person name="Schiettekatte O."/>
            <person name="Bourhy P."/>
            <person name="Veyrier F.J."/>
            <person name="Picardeau M."/>
        </authorList>
    </citation>
    <scope>NUCLEOTIDE SEQUENCE [LARGE SCALE GENOMIC DNA]</scope>
    <source>
        <strain evidence="2">201702454</strain>
    </source>
</reference>
<keyword evidence="1" id="KW-1133">Transmembrane helix</keyword>
<proteinExistence type="predicted"/>
<feature type="transmembrane region" description="Helical" evidence="1">
    <location>
        <begin position="112"/>
        <end position="130"/>
    </location>
</feature>
<keyword evidence="1" id="KW-0812">Transmembrane</keyword>
<name>A0A4R9JS50_9LEPT</name>
<feature type="transmembrane region" description="Helical" evidence="1">
    <location>
        <begin position="51"/>
        <end position="73"/>
    </location>
</feature>
<evidence type="ECO:0000313" key="3">
    <source>
        <dbReference type="Proteomes" id="UP000297609"/>
    </source>
</evidence>
<evidence type="ECO:0000313" key="2">
    <source>
        <dbReference type="EMBL" id="TGL53985.1"/>
    </source>
</evidence>
<protein>
    <submittedName>
        <fullName evidence="2">Uncharacterized protein</fullName>
    </submittedName>
</protein>